<feature type="transmembrane region" description="Helical" evidence="1">
    <location>
        <begin position="16"/>
        <end position="35"/>
    </location>
</feature>
<keyword evidence="1" id="KW-1133">Transmembrane helix</keyword>
<gene>
    <name evidence="2" type="ORF">Catovirus_1_250</name>
</gene>
<proteinExistence type="predicted"/>
<keyword evidence="1" id="KW-0472">Membrane</keyword>
<accession>A0A1V0S911</accession>
<evidence type="ECO:0000256" key="1">
    <source>
        <dbReference type="SAM" id="Phobius"/>
    </source>
</evidence>
<evidence type="ECO:0000313" key="2">
    <source>
        <dbReference type="EMBL" id="ARF08200.1"/>
    </source>
</evidence>
<sequence>MKINCSNLLNMATLLFKIYLFKIYLFKIYLFKIYLKKIDYYSEKPIIFQLQYQKNAIVSYGC</sequence>
<dbReference type="EMBL" id="KY684083">
    <property type="protein sequence ID" value="ARF08200.1"/>
    <property type="molecule type" value="Genomic_DNA"/>
</dbReference>
<reference evidence="2" key="1">
    <citation type="journal article" date="2017" name="Science">
        <title>Giant viruses with an expanded complement of translation system components.</title>
        <authorList>
            <person name="Schulz F."/>
            <person name="Yutin N."/>
            <person name="Ivanova N.N."/>
            <person name="Ortega D.R."/>
            <person name="Lee T.K."/>
            <person name="Vierheilig J."/>
            <person name="Daims H."/>
            <person name="Horn M."/>
            <person name="Wagner M."/>
            <person name="Jensen G.J."/>
            <person name="Kyrpides N.C."/>
            <person name="Koonin E.V."/>
            <person name="Woyke T."/>
        </authorList>
    </citation>
    <scope>NUCLEOTIDE SEQUENCE</scope>
    <source>
        <strain evidence="2">CTV1</strain>
    </source>
</reference>
<keyword evidence="1" id="KW-0812">Transmembrane</keyword>
<organism evidence="2">
    <name type="scientific">Catovirus CTV1</name>
    <dbReference type="NCBI Taxonomy" id="1977631"/>
    <lineage>
        <taxon>Viruses</taxon>
        <taxon>Varidnaviria</taxon>
        <taxon>Bamfordvirae</taxon>
        <taxon>Nucleocytoviricota</taxon>
        <taxon>Megaviricetes</taxon>
        <taxon>Imitervirales</taxon>
        <taxon>Mimiviridae</taxon>
        <taxon>Klosneuvirinae</taxon>
        <taxon>Catovirus</taxon>
    </lineage>
</organism>
<protein>
    <submittedName>
        <fullName evidence="2">Uncharacterized protein</fullName>
    </submittedName>
</protein>
<name>A0A1V0S911_9VIRU</name>